<dbReference type="Proteomes" id="UP000299084">
    <property type="component" value="Unassembled WGS sequence"/>
</dbReference>
<comment type="caution">
    <text evidence="3">The sequence shown here is derived from an EMBL/GenBank/DDBJ whole genome shotgun (WGS) entry which is preliminary data.</text>
</comment>
<feature type="region of interest" description="Disordered" evidence="2">
    <location>
        <begin position="85"/>
        <end position="113"/>
    </location>
</feature>
<evidence type="ECO:0000256" key="2">
    <source>
        <dbReference type="SAM" id="MobiDB-lite"/>
    </source>
</evidence>
<comment type="similarity">
    <text evidence="1">Belongs to the SPAN-X family.</text>
</comment>
<feature type="compositionally biased region" description="Acidic residues" evidence="2">
    <location>
        <begin position="91"/>
        <end position="100"/>
    </location>
</feature>
<protein>
    <submittedName>
        <fullName evidence="3">Sperm protein associated with the nucleus on the X chromosome N3</fullName>
    </submittedName>
</protein>
<dbReference type="InterPro" id="IPR010007">
    <property type="entry name" value="SPAN-X_fam"/>
</dbReference>
<organism evidence="3 4">
    <name type="scientific">Camelus dromedarius</name>
    <name type="common">Dromedary</name>
    <name type="synonym">Arabian camel</name>
    <dbReference type="NCBI Taxonomy" id="9838"/>
    <lineage>
        <taxon>Eukaryota</taxon>
        <taxon>Metazoa</taxon>
        <taxon>Chordata</taxon>
        <taxon>Craniata</taxon>
        <taxon>Vertebrata</taxon>
        <taxon>Euteleostomi</taxon>
        <taxon>Mammalia</taxon>
        <taxon>Eutheria</taxon>
        <taxon>Laurasiatheria</taxon>
        <taxon>Artiodactyla</taxon>
        <taxon>Tylopoda</taxon>
        <taxon>Camelidae</taxon>
        <taxon>Camelus</taxon>
    </lineage>
</organism>
<name>A0A5N4C2W4_CAMDR</name>
<evidence type="ECO:0000256" key="1">
    <source>
        <dbReference type="ARBA" id="ARBA00006323"/>
    </source>
</evidence>
<feature type="compositionally biased region" description="Low complexity" evidence="2">
    <location>
        <begin position="101"/>
        <end position="111"/>
    </location>
</feature>
<keyword evidence="4" id="KW-1185">Reference proteome</keyword>
<feature type="compositionally biased region" description="Polar residues" evidence="2">
    <location>
        <begin position="10"/>
        <end position="28"/>
    </location>
</feature>
<proteinExistence type="inferred from homology"/>
<dbReference type="Pfam" id="PF07458">
    <property type="entry name" value="SPAN-X"/>
    <property type="match status" value="1"/>
</dbReference>
<evidence type="ECO:0000313" key="4">
    <source>
        <dbReference type="Proteomes" id="UP000299084"/>
    </source>
</evidence>
<dbReference type="EMBL" id="JWIN03000037">
    <property type="protein sequence ID" value="KAB1253187.1"/>
    <property type="molecule type" value="Genomic_DNA"/>
</dbReference>
<reference evidence="3 4" key="1">
    <citation type="journal article" date="2019" name="Mol. Ecol. Resour.">
        <title>Improving Illumina assemblies with Hi-C and long reads: an example with the North African dromedary.</title>
        <authorList>
            <person name="Elbers J.P."/>
            <person name="Rogers M.F."/>
            <person name="Perelman P.L."/>
            <person name="Proskuryakova A.A."/>
            <person name="Serdyukova N.A."/>
            <person name="Johnson W.E."/>
            <person name="Horin P."/>
            <person name="Corander J."/>
            <person name="Murphy D."/>
            <person name="Burger P.A."/>
        </authorList>
    </citation>
    <scope>NUCLEOTIDE SEQUENCE [LARGE SCALE GENOMIC DNA]</scope>
    <source>
        <strain evidence="3">Drom800</strain>
        <tissue evidence="3">Blood</tissue>
    </source>
</reference>
<sequence length="139" mass="15704">MAEITKQEPQESSSDTETVSLEQHTPSIKGNKRKPPCQLNDKEKEKVQKIVSKVKLALEQNADKRRKGRKSMILVCYYRRGKKPNEVQVKEEEEDEEIPESSEMSESSSASTALCQLGHRDLAVSTMSPKKALEKWSGV</sequence>
<dbReference type="AlphaFoldDB" id="A0A5N4C2W4"/>
<evidence type="ECO:0000313" key="3">
    <source>
        <dbReference type="EMBL" id="KAB1253187.1"/>
    </source>
</evidence>
<feature type="region of interest" description="Disordered" evidence="2">
    <location>
        <begin position="1"/>
        <end position="45"/>
    </location>
</feature>
<gene>
    <name evidence="3" type="ORF">Cadr_000002614</name>
</gene>
<accession>A0A5N4C2W4</accession>